<dbReference type="Pfam" id="PF01037">
    <property type="entry name" value="AsnC_trans_reg"/>
    <property type="match status" value="1"/>
</dbReference>
<keyword evidence="6" id="KW-1185">Reference proteome</keyword>
<feature type="domain" description="HTH asnC-type" evidence="4">
    <location>
        <begin position="6"/>
        <end position="67"/>
    </location>
</feature>
<dbReference type="PRINTS" id="PR00033">
    <property type="entry name" value="HTHASNC"/>
</dbReference>
<dbReference type="CDD" id="cd00090">
    <property type="entry name" value="HTH_ARSR"/>
    <property type="match status" value="1"/>
</dbReference>
<dbReference type="GO" id="GO:0005829">
    <property type="term" value="C:cytosol"/>
    <property type="evidence" value="ECO:0007669"/>
    <property type="project" value="TreeGrafter"/>
</dbReference>
<dbReference type="SUPFAM" id="SSF54909">
    <property type="entry name" value="Dimeric alpha+beta barrel"/>
    <property type="match status" value="1"/>
</dbReference>
<dbReference type="OrthoDB" id="166264at2"/>
<dbReference type="GO" id="GO:0006355">
    <property type="term" value="P:regulation of DNA-templated transcription"/>
    <property type="evidence" value="ECO:0007669"/>
    <property type="project" value="UniProtKB-ARBA"/>
</dbReference>
<dbReference type="GO" id="GO:0043200">
    <property type="term" value="P:response to amino acid"/>
    <property type="evidence" value="ECO:0007669"/>
    <property type="project" value="TreeGrafter"/>
</dbReference>
<keyword evidence="2" id="KW-0238">DNA-binding</keyword>
<dbReference type="InterPro" id="IPR011991">
    <property type="entry name" value="ArsR-like_HTH"/>
</dbReference>
<dbReference type="PROSITE" id="PS50956">
    <property type="entry name" value="HTH_ASNC_2"/>
    <property type="match status" value="1"/>
</dbReference>
<dbReference type="InterPro" id="IPR036388">
    <property type="entry name" value="WH-like_DNA-bd_sf"/>
</dbReference>
<evidence type="ECO:0000256" key="3">
    <source>
        <dbReference type="ARBA" id="ARBA00023163"/>
    </source>
</evidence>
<dbReference type="PANTHER" id="PTHR30154">
    <property type="entry name" value="LEUCINE-RESPONSIVE REGULATORY PROTEIN"/>
    <property type="match status" value="1"/>
</dbReference>
<dbReference type="InterPro" id="IPR019888">
    <property type="entry name" value="Tscrpt_reg_AsnC-like"/>
</dbReference>
<dbReference type="PANTHER" id="PTHR30154:SF17">
    <property type="entry name" value="DNA-BINDING TRANSCRIPTIONAL ACTIVATOR DECR"/>
    <property type="match status" value="1"/>
</dbReference>
<dbReference type="InterPro" id="IPR011008">
    <property type="entry name" value="Dimeric_a/b-barrel"/>
</dbReference>
<dbReference type="Gene3D" id="1.10.10.10">
    <property type="entry name" value="Winged helix-like DNA-binding domain superfamily/Winged helix DNA-binding domain"/>
    <property type="match status" value="1"/>
</dbReference>
<dbReference type="SMART" id="SM00344">
    <property type="entry name" value="HTH_ASNC"/>
    <property type="match status" value="1"/>
</dbReference>
<evidence type="ECO:0000259" key="4">
    <source>
        <dbReference type="PROSITE" id="PS50956"/>
    </source>
</evidence>
<sequence>MLTEPLSRQDLDILKMLQRDSTTSTAAIAERINISQSPCWRRINRLEQDGLIKRRVALLDRTALGMDVVVFATINLTSTGRQNLIEFERDIIEHPEVIECYTMTGIWDYMLKIVTRDIRHYEEFVRNTLTASPSIRELHSHMAVTEIKNTTELPLDTQL</sequence>
<comment type="caution">
    <text evidence="5">The sequence shown here is derived from an EMBL/GenBank/DDBJ whole genome shotgun (WGS) entry which is preliminary data.</text>
</comment>
<dbReference type="EMBL" id="SMSE01000001">
    <property type="protein sequence ID" value="TDG15995.1"/>
    <property type="molecule type" value="Genomic_DNA"/>
</dbReference>
<proteinExistence type="predicted"/>
<reference evidence="5 6" key="1">
    <citation type="submission" date="2019-03" db="EMBL/GenBank/DDBJ databases">
        <title>Seongchinamella monodicae gen. nov., sp. nov., a novel member of the Gammaproteobacteria isolated from a tidal mudflat of beach.</title>
        <authorList>
            <person name="Yang H.G."/>
            <person name="Kang J.W."/>
            <person name="Lee S.D."/>
        </authorList>
    </citation>
    <scope>NUCLEOTIDE SEQUENCE [LARGE SCALE GENOMIC DNA]</scope>
    <source>
        <strain evidence="5 6">GH4-78</strain>
    </source>
</reference>
<accession>A0A4V2ZXR3</accession>
<dbReference type="Pfam" id="PF13412">
    <property type="entry name" value="HTH_24"/>
    <property type="match status" value="1"/>
</dbReference>
<protein>
    <submittedName>
        <fullName evidence="5">Lrp/AsnC family transcriptional regulator</fullName>
    </submittedName>
</protein>
<gene>
    <name evidence="5" type="ORF">E2F43_00910</name>
</gene>
<dbReference type="InterPro" id="IPR000485">
    <property type="entry name" value="AsnC-type_HTH_dom"/>
</dbReference>
<dbReference type="InterPro" id="IPR019885">
    <property type="entry name" value="Tscrpt_reg_HTH_AsnC-type_CS"/>
</dbReference>
<evidence type="ECO:0000256" key="1">
    <source>
        <dbReference type="ARBA" id="ARBA00023015"/>
    </source>
</evidence>
<dbReference type="InterPro" id="IPR036390">
    <property type="entry name" value="WH_DNA-bd_sf"/>
</dbReference>
<dbReference type="Proteomes" id="UP000295554">
    <property type="component" value="Unassembled WGS sequence"/>
</dbReference>
<dbReference type="Gene3D" id="3.30.70.920">
    <property type="match status" value="1"/>
</dbReference>
<evidence type="ECO:0000256" key="2">
    <source>
        <dbReference type="ARBA" id="ARBA00023125"/>
    </source>
</evidence>
<name>A0A4V2ZXR3_9GAMM</name>
<keyword evidence="1" id="KW-0805">Transcription regulation</keyword>
<dbReference type="SUPFAM" id="SSF46785">
    <property type="entry name" value="Winged helix' DNA-binding domain"/>
    <property type="match status" value="1"/>
</dbReference>
<evidence type="ECO:0000313" key="6">
    <source>
        <dbReference type="Proteomes" id="UP000295554"/>
    </source>
</evidence>
<evidence type="ECO:0000313" key="5">
    <source>
        <dbReference type="EMBL" id="TDG15995.1"/>
    </source>
</evidence>
<dbReference type="PROSITE" id="PS00519">
    <property type="entry name" value="HTH_ASNC_1"/>
    <property type="match status" value="1"/>
</dbReference>
<keyword evidence="3" id="KW-0804">Transcription</keyword>
<dbReference type="AlphaFoldDB" id="A0A4V2ZXR3"/>
<organism evidence="5 6">
    <name type="scientific">Seongchinamella unica</name>
    <dbReference type="NCBI Taxonomy" id="2547392"/>
    <lineage>
        <taxon>Bacteria</taxon>
        <taxon>Pseudomonadati</taxon>
        <taxon>Pseudomonadota</taxon>
        <taxon>Gammaproteobacteria</taxon>
        <taxon>Cellvibrionales</taxon>
        <taxon>Halieaceae</taxon>
        <taxon>Seongchinamella</taxon>
    </lineage>
</organism>
<dbReference type="GO" id="GO:0043565">
    <property type="term" value="F:sequence-specific DNA binding"/>
    <property type="evidence" value="ECO:0007669"/>
    <property type="project" value="InterPro"/>
</dbReference>
<dbReference type="InterPro" id="IPR019887">
    <property type="entry name" value="Tscrpt_reg_AsnC/Lrp_C"/>
</dbReference>